<evidence type="ECO:0000259" key="2">
    <source>
        <dbReference type="Pfam" id="PF07707"/>
    </source>
</evidence>
<protein>
    <recommendedName>
        <fullName evidence="2">BACK domain-containing protein</fullName>
    </recommendedName>
</protein>
<accession>A0AAN5ICJ1</accession>
<reference evidence="4" key="1">
    <citation type="submission" date="2022-10" db="EMBL/GenBank/DDBJ databases">
        <title>Genome assembly of Pristionchus species.</title>
        <authorList>
            <person name="Yoshida K."/>
            <person name="Sommer R.J."/>
        </authorList>
    </citation>
    <scope>NUCLEOTIDE SEQUENCE [LARGE SCALE GENOMIC DNA]</scope>
    <source>
        <strain evidence="4">RS5460</strain>
    </source>
</reference>
<dbReference type="EMBL" id="BTRK01000006">
    <property type="protein sequence ID" value="GMR59160.1"/>
    <property type="molecule type" value="Genomic_DNA"/>
</dbReference>
<dbReference type="Gene3D" id="1.25.40.420">
    <property type="match status" value="1"/>
</dbReference>
<proteinExistence type="predicted"/>
<dbReference type="GO" id="GO:0061138">
    <property type="term" value="P:morphogenesis of a branching epithelium"/>
    <property type="evidence" value="ECO:0007669"/>
    <property type="project" value="InterPro"/>
</dbReference>
<dbReference type="InterPro" id="IPR042345">
    <property type="entry name" value="Btbd7"/>
</dbReference>
<name>A0AAN5ICJ1_9BILA</name>
<dbReference type="InterPro" id="IPR011705">
    <property type="entry name" value="BACK"/>
</dbReference>
<evidence type="ECO:0000256" key="1">
    <source>
        <dbReference type="SAM" id="MobiDB-lite"/>
    </source>
</evidence>
<sequence>MSLSTVAPLLIWSMDGGSNWIARLAKATILKDFSRFLHSSDVFLLSLPVLEDLLRSQFVQATEVDILEGVLRWGEHELLKRLEATEPNVIADTMHSISRRGIKRWSLIWCLHRQTTQMLFGLSLLLRENPYPVHSSSRMLSLLHMIYSKRRVLVFARKLRGTKGRTTSCHSPDPSTVKAQQSGETQSSFLQSRAVNRFPD</sequence>
<organism evidence="3 4">
    <name type="scientific">Pristionchus mayeri</name>
    <dbReference type="NCBI Taxonomy" id="1317129"/>
    <lineage>
        <taxon>Eukaryota</taxon>
        <taxon>Metazoa</taxon>
        <taxon>Ecdysozoa</taxon>
        <taxon>Nematoda</taxon>
        <taxon>Chromadorea</taxon>
        <taxon>Rhabditida</taxon>
        <taxon>Rhabditina</taxon>
        <taxon>Diplogasteromorpha</taxon>
        <taxon>Diplogasteroidea</taxon>
        <taxon>Neodiplogasteridae</taxon>
        <taxon>Pristionchus</taxon>
    </lineage>
</organism>
<dbReference type="AlphaFoldDB" id="A0AAN5ICJ1"/>
<keyword evidence="4" id="KW-1185">Reference proteome</keyword>
<feature type="domain" description="BACK" evidence="2">
    <location>
        <begin position="21"/>
        <end position="84"/>
    </location>
</feature>
<dbReference type="Pfam" id="PF07707">
    <property type="entry name" value="BACK"/>
    <property type="match status" value="1"/>
</dbReference>
<dbReference type="PANTHER" id="PTHR16064">
    <property type="entry name" value="BTB POZ DOMAIN CONTAINING 7"/>
    <property type="match status" value="1"/>
</dbReference>
<evidence type="ECO:0000313" key="4">
    <source>
        <dbReference type="Proteomes" id="UP001328107"/>
    </source>
</evidence>
<feature type="compositionally biased region" description="Polar residues" evidence="1">
    <location>
        <begin position="164"/>
        <end position="194"/>
    </location>
</feature>
<evidence type="ECO:0000313" key="3">
    <source>
        <dbReference type="EMBL" id="GMR59160.1"/>
    </source>
</evidence>
<gene>
    <name evidence="3" type="ORF">PMAYCL1PPCAC_29355</name>
</gene>
<comment type="caution">
    <text evidence="3">The sequence shown here is derived from an EMBL/GenBank/DDBJ whole genome shotgun (WGS) entry which is preliminary data.</text>
</comment>
<dbReference type="Proteomes" id="UP001328107">
    <property type="component" value="Unassembled WGS sequence"/>
</dbReference>
<dbReference type="PANTHER" id="PTHR16064:SF3">
    <property type="entry name" value="BTB_POZ DOMAIN-CONTAINING PROTEIN 7"/>
    <property type="match status" value="1"/>
</dbReference>
<feature type="region of interest" description="Disordered" evidence="1">
    <location>
        <begin position="163"/>
        <end position="200"/>
    </location>
</feature>